<protein>
    <submittedName>
        <fullName evidence="2">Uncharacterized protein</fullName>
    </submittedName>
</protein>
<evidence type="ECO:0000256" key="1">
    <source>
        <dbReference type="SAM" id="MobiDB-lite"/>
    </source>
</evidence>
<dbReference type="AlphaFoldDB" id="A0A0B1S9F8"/>
<feature type="compositionally biased region" description="Polar residues" evidence="1">
    <location>
        <begin position="74"/>
        <end position="83"/>
    </location>
</feature>
<name>A0A0B1S9F8_OESDE</name>
<keyword evidence="3" id="KW-1185">Reference proteome</keyword>
<evidence type="ECO:0000313" key="2">
    <source>
        <dbReference type="EMBL" id="KHJ81559.1"/>
    </source>
</evidence>
<gene>
    <name evidence="2" type="ORF">OESDEN_18754</name>
</gene>
<organism evidence="2 3">
    <name type="scientific">Oesophagostomum dentatum</name>
    <name type="common">Nodular worm</name>
    <dbReference type="NCBI Taxonomy" id="61180"/>
    <lineage>
        <taxon>Eukaryota</taxon>
        <taxon>Metazoa</taxon>
        <taxon>Ecdysozoa</taxon>
        <taxon>Nematoda</taxon>
        <taxon>Chromadorea</taxon>
        <taxon>Rhabditida</taxon>
        <taxon>Rhabditina</taxon>
        <taxon>Rhabditomorpha</taxon>
        <taxon>Strongyloidea</taxon>
        <taxon>Strongylidae</taxon>
        <taxon>Oesophagostomum</taxon>
    </lineage>
</organism>
<feature type="region of interest" description="Disordered" evidence="1">
    <location>
        <begin position="42"/>
        <end position="65"/>
    </location>
</feature>
<proteinExistence type="predicted"/>
<evidence type="ECO:0000313" key="3">
    <source>
        <dbReference type="Proteomes" id="UP000053660"/>
    </source>
</evidence>
<dbReference type="Proteomes" id="UP000053660">
    <property type="component" value="Unassembled WGS sequence"/>
</dbReference>
<accession>A0A0B1S9F8</accession>
<dbReference type="EMBL" id="KN588307">
    <property type="protein sequence ID" value="KHJ81559.1"/>
    <property type="molecule type" value="Genomic_DNA"/>
</dbReference>
<reference evidence="2 3" key="1">
    <citation type="submission" date="2014-03" db="EMBL/GenBank/DDBJ databases">
        <title>Draft genome of the hookworm Oesophagostomum dentatum.</title>
        <authorList>
            <person name="Mitreva M."/>
        </authorList>
    </citation>
    <scope>NUCLEOTIDE SEQUENCE [LARGE SCALE GENOMIC DNA]</scope>
    <source>
        <strain evidence="2 3">OD-Hann</strain>
    </source>
</reference>
<sequence>MDDDNVQQMVELVEGEDGEQMVQYVNVDNMTEEEVMAYLKSQAPPPNAKGEGNAFVAKGKGGRTDDAQFHSLRTVVSPSNANNMPEDFMQEE</sequence>
<dbReference type="OrthoDB" id="10585177at2759"/>
<feature type="region of interest" description="Disordered" evidence="1">
    <location>
        <begin position="73"/>
        <end position="92"/>
    </location>
</feature>